<feature type="transmembrane region" description="Helical" evidence="1">
    <location>
        <begin position="55"/>
        <end position="73"/>
    </location>
</feature>
<feature type="transmembrane region" description="Helical" evidence="1">
    <location>
        <begin position="165"/>
        <end position="183"/>
    </location>
</feature>
<dbReference type="SMART" id="SM00014">
    <property type="entry name" value="acidPPc"/>
    <property type="match status" value="1"/>
</dbReference>
<feature type="domain" description="Phosphatidic acid phosphatase type 2/haloperoxidase" evidence="2">
    <location>
        <begin position="168"/>
        <end position="291"/>
    </location>
</feature>
<evidence type="ECO:0000256" key="1">
    <source>
        <dbReference type="SAM" id="Phobius"/>
    </source>
</evidence>
<feature type="transmembrane region" description="Helical" evidence="1">
    <location>
        <begin position="12"/>
        <end position="35"/>
    </location>
</feature>
<keyword evidence="4" id="KW-1185">Reference proteome</keyword>
<protein>
    <submittedName>
        <fullName evidence="3">Membrane-associated phospholipid phosphatase</fullName>
    </submittedName>
</protein>
<evidence type="ECO:0000259" key="2">
    <source>
        <dbReference type="SMART" id="SM00014"/>
    </source>
</evidence>
<dbReference type="InterPro" id="IPR000326">
    <property type="entry name" value="PAP2/HPO"/>
</dbReference>
<dbReference type="PANTHER" id="PTHR14969:SF13">
    <property type="entry name" value="AT30094P"/>
    <property type="match status" value="1"/>
</dbReference>
<proteinExistence type="predicted"/>
<keyword evidence="1" id="KW-0472">Membrane</keyword>
<keyword evidence="1" id="KW-1133">Transmembrane helix</keyword>
<accession>A0A0R1V113</accession>
<dbReference type="SUPFAM" id="SSF48317">
    <property type="entry name" value="Acid phosphatase/Vanadium-dependent haloperoxidase"/>
    <property type="match status" value="1"/>
</dbReference>
<feature type="transmembrane region" description="Helical" evidence="1">
    <location>
        <begin position="223"/>
        <end position="242"/>
    </location>
</feature>
<dbReference type="AlphaFoldDB" id="A0A0R1V113"/>
<comment type="caution">
    <text evidence="3">The sequence shown here is derived from an EMBL/GenBank/DDBJ whole genome shotgun (WGS) entry which is preliminary data.</text>
</comment>
<dbReference type="STRING" id="1423801.FD50_GL001382"/>
<dbReference type="CDD" id="cd03396">
    <property type="entry name" value="PAP2_like_6"/>
    <property type="match status" value="1"/>
</dbReference>
<evidence type="ECO:0000313" key="3">
    <source>
        <dbReference type="EMBL" id="KRL97402.1"/>
    </source>
</evidence>
<feature type="transmembrane region" description="Helical" evidence="1">
    <location>
        <begin position="249"/>
        <end position="270"/>
    </location>
</feature>
<dbReference type="InterPro" id="IPR036938">
    <property type="entry name" value="PAP2/HPO_sf"/>
</dbReference>
<dbReference type="Pfam" id="PF01569">
    <property type="entry name" value="PAP2"/>
    <property type="match status" value="1"/>
</dbReference>
<evidence type="ECO:0000313" key="4">
    <source>
        <dbReference type="Proteomes" id="UP000051166"/>
    </source>
</evidence>
<feature type="transmembrane region" description="Helical" evidence="1">
    <location>
        <begin position="80"/>
        <end position="97"/>
    </location>
</feature>
<dbReference type="Gene3D" id="1.20.144.10">
    <property type="entry name" value="Phosphatidic acid phosphatase type 2/haloperoxidase"/>
    <property type="match status" value="1"/>
</dbReference>
<dbReference type="EMBL" id="AZFQ01000052">
    <property type="protein sequence ID" value="KRL97402.1"/>
    <property type="molecule type" value="Genomic_DNA"/>
</dbReference>
<dbReference type="PATRIC" id="fig|1423801.4.peg.1414"/>
<feature type="transmembrane region" description="Helical" evidence="1">
    <location>
        <begin position="133"/>
        <end position="153"/>
    </location>
</feature>
<feature type="transmembrane region" description="Helical" evidence="1">
    <location>
        <begin position="276"/>
        <end position="294"/>
    </location>
</feature>
<dbReference type="PANTHER" id="PTHR14969">
    <property type="entry name" value="SPHINGOSINE-1-PHOSPHATE PHOSPHOHYDROLASE"/>
    <property type="match status" value="1"/>
</dbReference>
<gene>
    <name evidence="3" type="ORF">FD50_GL001382</name>
</gene>
<dbReference type="Proteomes" id="UP000051166">
    <property type="component" value="Unassembled WGS sequence"/>
</dbReference>
<keyword evidence="1" id="KW-0812">Transmembrane</keyword>
<sequence>MRELEESTKKKLFGTAALICVVLLAIASFGDLAISNTVINYNSTVGTVFQTFGEFPVYLIFVLCGEIAMAYALRHSEEKLFAGTLFIGGFALSAWQLKQYLNEISSYALSALKNIHAGKPMGLANSDAATVKLSAGAALILWIVVYVIITLLVQYWMGKQDNDQLTRYLIVAVFASLTVWFALEVNLALKDYWGRVRPYELNASQKDFTPWFHPNGVNGHKSFPSGHSMAGTLCIVFSWFAVQTKLRKRLWITGIVYAILLALSRVLIGAHFFSDVTFSVFLTATIIFVMRELYDRLVSDDLKL</sequence>
<reference evidence="3 4" key="1">
    <citation type="journal article" date="2015" name="Genome Announc.">
        <title>Expanding the biotechnology potential of lactobacilli through comparative genomics of 213 strains and associated genera.</title>
        <authorList>
            <person name="Sun Z."/>
            <person name="Harris H.M."/>
            <person name="McCann A."/>
            <person name="Guo C."/>
            <person name="Argimon S."/>
            <person name="Zhang W."/>
            <person name="Yang X."/>
            <person name="Jeffery I.B."/>
            <person name="Cooney J.C."/>
            <person name="Kagawa T.F."/>
            <person name="Liu W."/>
            <person name="Song Y."/>
            <person name="Salvetti E."/>
            <person name="Wrobel A."/>
            <person name="Rasinkangas P."/>
            <person name="Parkhill J."/>
            <person name="Rea M.C."/>
            <person name="O'Sullivan O."/>
            <person name="Ritari J."/>
            <person name="Douillard F.P."/>
            <person name="Paul Ross R."/>
            <person name="Yang R."/>
            <person name="Briner A.E."/>
            <person name="Felis G.E."/>
            <person name="de Vos W.M."/>
            <person name="Barrangou R."/>
            <person name="Klaenhammer T.R."/>
            <person name="Caufield P.W."/>
            <person name="Cui Y."/>
            <person name="Zhang H."/>
            <person name="O'Toole P.W."/>
        </authorList>
    </citation>
    <scope>NUCLEOTIDE SEQUENCE [LARGE SCALE GENOMIC DNA]</scope>
    <source>
        <strain evidence="3 4">DSM 16230</strain>
    </source>
</reference>
<organism evidence="3 4">
    <name type="scientific">Liquorilactobacillus satsumensis DSM 16230 = JCM 12392</name>
    <dbReference type="NCBI Taxonomy" id="1423801"/>
    <lineage>
        <taxon>Bacteria</taxon>
        <taxon>Bacillati</taxon>
        <taxon>Bacillota</taxon>
        <taxon>Bacilli</taxon>
        <taxon>Lactobacillales</taxon>
        <taxon>Lactobacillaceae</taxon>
        <taxon>Liquorilactobacillus</taxon>
    </lineage>
</organism>
<name>A0A0R1V113_9LACO</name>